<keyword evidence="7" id="KW-0539">Nucleus</keyword>
<accession>E2C1R0</accession>
<dbReference type="FunFam" id="3.30.160.60:FF:000420">
    <property type="entry name" value="Putative transcriptional repressor ctcf"/>
    <property type="match status" value="1"/>
</dbReference>
<keyword evidence="2" id="KW-0479">Metal-binding</keyword>
<dbReference type="FunFam" id="3.30.160.60:FF:000448">
    <property type="entry name" value="RE1-silencing transcription factor A"/>
    <property type="match status" value="1"/>
</dbReference>
<keyword evidence="13" id="KW-1185">Reference proteome</keyword>
<evidence type="ECO:0000256" key="1">
    <source>
        <dbReference type="ARBA" id="ARBA00004123"/>
    </source>
</evidence>
<comment type="similarity">
    <text evidence="8">Belongs to the snail C2H2-type zinc-finger protein family.</text>
</comment>
<evidence type="ECO:0000256" key="6">
    <source>
        <dbReference type="ARBA" id="ARBA00023125"/>
    </source>
</evidence>
<dbReference type="GO" id="GO:0008270">
    <property type="term" value="F:zinc ion binding"/>
    <property type="evidence" value="ECO:0007669"/>
    <property type="project" value="UniProtKB-KW"/>
</dbReference>
<dbReference type="SUPFAM" id="SSF57667">
    <property type="entry name" value="beta-beta-alpha zinc fingers"/>
    <property type="match status" value="3"/>
</dbReference>
<dbReference type="InterPro" id="IPR013087">
    <property type="entry name" value="Znf_C2H2_type"/>
</dbReference>
<protein>
    <submittedName>
        <fullName evidence="12">Transcriptional repressor CTCF</fullName>
    </submittedName>
</protein>
<feature type="region of interest" description="Disordered" evidence="10">
    <location>
        <begin position="471"/>
        <end position="494"/>
    </location>
</feature>
<dbReference type="PROSITE" id="PS00028">
    <property type="entry name" value="ZINC_FINGER_C2H2_1"/>
    <property type="match status" value="2"/>
</dbReference>
<name>E2C1R0_HARSA</name>
<keyword evidence="5" id="KW-0862">Zinc</keyword>
<dbReference type="InterPro" id="IPR036236">
    <property type="entry name" value="Znf_C2H2_sf"/>
</dbReference>
<evidence type="ECO:0000259" key="11">
    <source>
        <dbReference type="PROSITE" id="PS50157"/>
    </source>
</evidence>
<evidence type="ECO:0000256" key="7">
    <source>
        <dbReference type="ARBA" id="ARBA00023242"/>
    </source>
</evidence>
<evidence type="ECO:0000256" key="4">
    <source>
        <dbReference type="ARBA" id="ARBA00022771"/>
    </source>
</evidence>
<evidence type="ECO:0000313" key="13">
    <source>
        <dbReference type="Proteomes" id="UP000008237"/>
    </source>
</evidence>
<dbReference type="GO" id="GO:0000981">
    <property type="term" value="F:DNA-binding transcription factor activity, RNA polymerase II-specific"/>
    <property type="evidence" value="ECO:0007669"/>
    <property type="project" value="TreeGrafter"/>
</dbReference>
<dbReference type="GO" id="GO:0000978">
    <property type="term" value="F:RNA polymerase II cis-regulatory region sequence-specific DNA binding"/>
    <property type="evidence" value="ECO:0007669"/>
    <property type="project" value="TreeGrafter"/>
</dbReference>
<keyword evidence="3" id="KW-0677">Repeat</keyword>
<feature type="compositionally biased region" description="Polar residues" evidence="10">
    <location>
        <begin position="473"/>
        <end position="487"/>
    </location>
</feature>
<evidence type="ECO:0000256" key="9">
    <source>
        <dbReference type="PROSITE-ProRule" id="PRU00042"/>
    </source>
</evidence>
<dbReference type="Pfam" id="PF00096">
    <property type="entry name" value="zf-C2H2"/>
    <property type="match status" value="1"/>
</dbReference>
<dbReference type="OMA" id="TISTTHM"/>
<feature type="domain" description="C2H2-type" evidence="11">
    <location>
        <begin position="320"/>
        <end position="347"/>
    </location>
</feature>
<proteinExistence type="inferred from homology"/>
<feature type="compositionally biased region" description="Polar residues" evidence="10">
    <location>
        <begin position="511"/>
        <end position="520"/>
    </location>
</feature>
<dbReference type="Gene3D" id="3.30.160.60">
    <property type="entry name" value="Classic Zinc Finger"/>
    <property type="match status" value="3"/>
</dbReference>
<feature type="compositionally biased region" description="Acidic residues" evidence="10">
    <location>
        <begin position="173"/>
        <end position="186"/>
    </location>
</feature>
<feature type="domain" description="C2H2-type" evidence="11">
    <location>
        <begin position="227"/>
        <end position="254"/>
    </location>
</feature>
<feature type="compositionally biased region" description="Acidic residues" evidence="10">
    <location>
        <begin position="501"/>
        <end position="510"/>
    </location>
</feature>
<evidence type="ECO:0000256" key="3">
    <source>
        <dbReference type="ARBA" id="ARBA00022737"/>
    </source>
</evidence>
<dbReference type="PANTHER" id="PTHR24388:SF54">
    <property type="entry name" value="PROTEIN ESCARGOT"/>
    <property type="match status" value="1"/>
</dbReference>
<organism evidence="13">
    <name type="scientific">Harpegnathos saltator</name>
    <name type="common">Jerdon's jumping ant</name>
    <dbReference type="NCBI Taxonomy" id="610380"/>
    <lineage>
        <taxon>Eukaryota</taxon>
        <taxon>Metazoa</taxon>
        <taxon>Ecdysozoa</taxon>
        <taxon>Arthropoda</taxon>
        <taxon>Hexapoda</taxon>
        <taxon>Insecta</taxon>
        <taxon>Pterygota</taxon>
        <taxon>Neoptera</taxon>
        <taxon>Endopterygota</taxon>
        <taxon>Hymenoptera</taxon>
        <taxon>Apocrita</taxon>
        <taxon>Aculeata</taxon>
        <taxon>Formicoidea</taxon>
        <taxon>Formicidae</taxon>
        <taxon>Ponerinae</taxon>
        <taxon>Ponerini</taxon>
        <taxon>Harpegnathos</taxon>
    </lineage>
</organism>
<reference evidence="12 13" key="1">
    <citation type="journal article" date="2010" name="Science">
        <title>Genomic comparison of the ants Camponotus floridanus and Harpegnathos saltator.</title>
        <authorList>
            <person name="Bonasio R."/>
            <person name="Zhang G."/>
            <person name="Ye C."/>
            <person name="Mutti N.S."/>
            <person name="Fang X."/>
            <person name="Qin N."/>
            <person name="Donahue G."/>
            <person name="Yang P."/>
            <person name="Li Q."/>
            <person name="Li C."/>
            <person name="Zhang P."/>
            <person name="Huang Z."/>
            <person name="Berger S.L."/>
            <person name="Reinberg D."/>
            <person name="Wang J."/>
            <person name="Liebig J."/>
        </authorList>
    </citation>
    <scope>NUCLEOTIDE SEQUENCE [LARGE SCALE GENOMIC DNA]</scope>
    <source>
        <strain evidence="12 13">R22 G/1</strain>
    </source>
</reference>
<dbReference type="GO" id="GO:0005634">
    <property type="term" value="C:nucleus"/>
    <property type="evidence" value="ECO:0007669"/>
    <property type="project" value="UniProtKB-SubCell"/>
</dbReference>
<evidence type="ECO:0000256" key="8">
    <source>
        <dbReference type="ARBA" id="ARBA00037948"/>
    </source>
</evidence>
<dbReference type="Proteomes" id="UP000008237">
    <property type="component" value="Unassembled WGS sequence"/>
</dbReference>
<evidence type="ECO:0000256" key="5">
    <source>
        <dbReference type="ARBA" id="ARBA00022833"/>
    </source>
</evidence>
<dbReference type="InterPro" id="IPR050527">
    <property type="entry name" value="Snail/Krueppel_Znf"/>
</dbReference>
<evidence type="ECO:0000313" key="12">
    <source>
        <dbReference type="EMBL" id="EFN78119.1"/>
    </source>
</evidence>
<feature type="region of interest" description="Disordered" evidence="10">
    <location>
        <begin position="501"/>
        <end position="520"/>
    </location>
</feature>
<dbReference type="SMART" id="SM00355">
    <property type="entry name" value="ZnF_C2H2"/>
    <property type="match status" value="4"/>
</dbReference>
<dbReference type="OrthoDB" id="6077919at2759"/>
<dbReference type="PANTHER" id="PTHR24388">
    <property type="entry name" value="ZINC FINGER PROTEIN"/>
    <property type="match status" value="1"/>
</dbReference>
<dbReference type="AlphaFoldDB" id="E2C1R0"/>
<sequence>MTSNVATIKLEDGQESVTEIQTYLETFNKEIEGGQGEQLQHVQLQQVEGLSGGEEGGTYFVDQSGQYYYQANSDETPVMTQVQIQEVEETDVQTEGEAQDDQYHEIEELENVEGEEETQVATNENNQVVINSGDAYQTVTIVPSDTNPGEVSYVLIVQQPEAEDKEARSTEAETAEGEEGEGEQDLTVYDFEDNEDNEAPVESEAEDDKTKVMKFLPKKSQTVTQAHMCNYCNYTSPKRYSYKLHSKTHEGEKCYKCDLCPYASISARHLESHILIHTDQKPYQCDHCFQSFRQKQLLKRHCNLYHNPTYVPPPPQEKTHQCPECIRAFRHKGNLIRHMAVHDPESSLQEKQQALKIGRQKKIQIIDGQRVEVMTGDLTSKFKGYEDEEEEEDEEDTMMAVQGSDGQQYVVLEVIQLADNQGTDQMAVVASEDGELVMQDPLSQENSIVTGTEEVDEIEEEDVVEIQDMKIESVTNKSSAQNTQSDPKLQKEMETCFGFDDEEEEEEEDGSNINMLQTIS</sequence>
<gene>
    <name evidence="12" type="ORF">EAI_10332</name>
</gene>
<feature type="domain" description="C2H2-type" evidence="11">
    <location>
        <begin position="283"/>
        <end position="306"/>
    </location>
</feature>
<evidence type="ECO:0000256" key="2">
    <source>
        <dbReference type="ARBA" id="ARBA00022723"/>
    </source>
</evidence>
<comment type="subcellular location">
    <subcellularLocation>
        <location evidence="1">Nucleus</location>
    </subcellularLocation>
</comment>
<feature type="domain" description="C2H2-type" evidence="11">
    <location>
        <begin position="255"/>
        <end position="282"/>
    </location>
</feature>
<evidence type="ECO:0000256" key="10">
    <source>
        <dbReference type="SAM" id="MobiDB-lite"/>
    </source>
</evidence>
<dbReference type="PROSITE" id="PS50157">
    <property type="entry name" value="ZINC_FINGER_C2H2_2"/>
    <property type="match status" value="4"/>
</dbReference>
<dbReference type="EMBL" id="GL451975">
    <property type="protein sequence ID" value="EFN78119.1"/>
    <property type="molecule type" value="Genomic_DNA"/>
</dbReference>
<dbReference type="InParanoid" id="E2C1R0"/>
<keyword evidence="6" id="KW-0238">DNA-binding</keyword>
<feature type="region of interest" description="Disordered" evidence="10">
    <location>
        <begin position="159"/>
        <end position="186"/>
    </location>
</feature>
<keyword evidence="4 9" id="KW-0863">Zinc-finger</keyword>